<name>A0AAW9Q005_9CYAN</name>
<gene>
    <name evidence="1" type="ORF">V2H45_08510</name>
</gene>
<protein>
    <submittedName>
        <fullName evidence="1">Uncharacterized protein</fullName>
    </submittedName>
</protein>
<comment type="caution">
    <text evidence="1">The sequence shown here is derived from an EMBL/GenBank/DDBJ whole genome shotgun (WGS) entry which is preliminary data.</text>
</comment>
<accession>A0AAW9Q005</accession>
<organism evidence="1 2">
    <name type="scientific">Tumidithrix elongata BACA0141</name>
    <dbReference type="NCBI Taxonomy" id="2716417"/>
    <lineage>
        <taxon>Bacteria</taxon>
        <taxon>Bacillati</taxon>
        <taxon>Cyanobacteriota</taxon>
        <taxon>Cyanophyceae</taxon>
        <taxon>Pseudanabaenales</taxon>
        <taxon>Pseudanabaenaceae</taxon>
        <taxon>Tumidithrix</taxon>
        <taxon>Tumidithrix elongata</taxon>
    </lineage>
</organism>
<proteinExistence type="predicted"/>
<dbReference type="Proteomes" id="UP001333818">
    <property type="component" value="Unassembled WGS sequence"/>
</dbReference>
<dbReference type="RefSeq" id="WP_330483213.1">
    <property type="nucleotide sequence ID" value="NZ_JAZBJZ010000025.1"/>
</dbReference>
<keyword evidence="2" id="KW-1185">Reference proteome</keyword>
<evidence type="ECO:0000313" key="1">
    <source>
        <dbReference type="EMBL" id="MEE3716785.1"/>
    </source>
</evidence>
<sequence>MKSAILSATTITFISLISVVPAIAQVHFIESTQNPDRAIVETTLFIRLRQTAHAPSGLVL</sequence>
<dbReference type="AlphaFoldDB" id="A0AAW9Q005"/>
<reference evidence="1" key="1">
    <citation type="submission" date="2024-01" db="EMBL/GenBank/DDBJ databases">
        <title>Bank of Algae and Cyanobacteria of the Azores (BACA) strain genomes.</title>
        <authorList>
            <person name="Luz R."/>
            <person name="Cordeiro R."/>
            <person name="Fonseca A."/>
            <person name="Goncalves V."/>
        </authorList>
    </citation>
    <scope>NUCLEOTIDE SEQUENCE</scope>
    <source>
        <strain evidence="1">BACA0141</strain>
    </source>
</reference>
<dbReference type="EMBL" id="JAZBJZ010000025">
    <property type="protein sequence ID" value="MEE3716785.1"/>
    <property type="molecule type" value="Genomic_DNA"/>
</dbReference>
<evidence type="ECO:0000313" key="2">
    <source>
        <dbReference type="Proteomes" id="UP001333818"/>
    </source>
</evidence>